<keyword evidence="4 15" id="KW-0808">Transferase</keyword>
<dbReference type="AlphaFoldDB" id="A0A846LIQ7"/>
<feature type="region of interest" description="Disordered" evidence="11">
    <location>
        <begin position="1"/>
        <end position="88"/>
    </location>
</feature>
<proteinExistence type="predicted"/>
<dbReference type="EMBL" id="JAAMPA010000001">
    <property type="protein sequence ID" value="NIH65892.1"/>
    <property type="molecule type" value="Genomic_DNA"/>
</dbReference>
<dbReference type="EMBL" id="BMMI01000004">
    <property type="protein sequence ID" value="GGL67877.1"/>
    <property type="molecule type" value="Genomic_DNA"/>
</dbReference>
<dbReference type="Proteomes" id="UP000648663">
    <property type="component" value="Unassembled WGS sequence"/>
</dbReference>
<dbReference type="Pfam" id="PF00912">
    <property type="entry name" value="Transgly"/>
    <property type="match status" value="1"/>
</dbReference>
<evidence type="ECO:0000256" key="1">
    <source>
        <dbReference type="ARBA" id="ARBA00022475"/>
    </source>
</evidence>
<comment type="caution">
    <text evidence="15">The sequence shown here is derived from an EMBL/GenBank/DDBJ whole genome shotgun (WGS) entry which is preliminary data.</text>
</comment>
<dbReference type="GO" id="GO:0016763">
    <property type="term" value="F:pentosyltransferase activity"/>
    <property type="evidence" value="ECO:0007669"/>
    <property type="project" value="InterPro"/>
</dbReference>
<evidence type="ECO:0000256" key="4">
    <source>
        <dbReference type="ARBA" id="ARBA00022679"/>
    </source>
</evidence>
<evidence type="ECO:0000256" key="2">
    <source>
        <dbReference type="ARBA" id="ARBA00022519"/>
    </source>
</evidence>
<reference evidence="14" key="1">
    <citation type="journal article" date="2014" name="Int. J. Syst. Evol. Microbiol.">
        <title>Complete genome of a new Firmicutes species belonging to the dominant human colonic microbiota ('Ruminococcus bicirculans') reveals two chromosomes and a selective capacity to utilize plant glucans.</title>
        <authorList>
            <consortium name="NISC Comparative Sequencing Program"/>
            <person name="Wegmann U."/>
            <person name="Louis P."/>
            <person name="Goesmann A."/>
            <person name="Henrissat B."/>
            <person name="Duncan S.H."/>
            <person name="Flint H.J."/>
        </authorList>
    </citation>
    <scope>NUCLEOTIDE SEQUENCE</scope>
    <source>
        <strain evidence="14">CGMCC 4.5581</strain>
    </source>
</reference>
<accession>A0A846LIQ7</accession>
<dbReference type="RefSeq" id="WP_166753569.1">
    <property type="nucleotide sequence ID" value="NZ_BAABJU010000021.1"/>
</dbReference>
<keyword evidence="17" id="KW-1185">Reference proteome</keyword>
<gene>
    <name evidence="15" type="ORF">FB380_000338</name>
    <name evidence="14" type="ORF">GCM10011589_25310</name>
</gene>
<evidence type="ECO:0000256" key="7">
    <source>
        <dbReference type="ARBA" id="ARBA00022984"/>
    </source>
</evidence>
<name>A0A846LIQ7_9ACTN</name>
<feature type="compositionally biased region" description="Basic and acidic residues" evidence="11">
    <location>
        <begin position="58"/>
        <end position="73"/>
    </location>
</feature>
<feature type="compositionally biased region" description="Pro residues" evidence="11">
    <location>
        <begin position="19"/>
        <end position="32"/>
    </location>
</feature>
<evidence type="ECO:0000256" key="12">
    <source>
        <dbReference type="SAM" id="Phobius"/>
    </source>
</evidence>
<dbReference type="InterPro" id="IPR001264">
    <property type="entry name" value="Glyco_trans_51"/>
</dbReference>
<evidence type="ECO:0000256" key="5">
    <source>
        <dbReference type="ARBA" id="ARBA00022692"/>
    </source>
</evidence>
<keyword evidence="8 12" id="KW-1133">Transmembrane helix</keyword>
<protein>
    <submittedName>
        <fullName evidence="15">Monofunctional biosynthetic peptidoglycan transglycosylase</fullName>
        <ecNumber evidence="15">2.4.1.-</ecNumber>
    </submittedName>
</protein>
<keyword evidence="6" id="KW-0133">Cell shape</keyword>
<evidence type="ECO:0000256" key="3">
    <source>
        <dbReference type="ARBA" id="ARBA00022676"/>
    </source>
</evidence>
<feature type="transmembrane region" description="Helical" evidence="12">
    <location>
        <begin position="100"/>
        <end position="122"/>
    </location>
</feature>
<feature type="compositionally biased region" description="Basic and acidic residues" evidence="11">
    <location>
        <begin position="1"/>
        <end position="10"/>
    </location>
</feature>
<dbReference type="EC" id="2.4.1.-" evidence="15"/>
<dbReference type="GO" id="GO:0016020">
    <property type="term" value="C:membrane"/>
    <property type="evidence" value="ECO:0007669"/>
    <property type="project" value="InterPro"/>
</dbReference>
<evidence type="ECO:0000259" key="13">
    <source>
        <dbReference type="Pfam" id="PF00912"/>
    </source>
</evidence>
<dbReference type="GO" id="GO:0008360">
    <property type="term" value="P:regulation of cell shape"/>
    <property type="evidence" value="ECO:0007669"/>
    <property type="project" value="UniProtKB-KW"/>
</dbReference>
<keyword evidence="1" id="KW-1003">Cell membrane</keyword>
<evidence type="ECO:0000313" key="17">
    <source>
        <dbReference type="Proteomes" id="UP000648663"/>
    </source>
</evidence>
<keyword evidence="10" id="KW-0961">Cell wall biogenesis/degradation</keyword>
<evidence type="ECO:0000313" key="15">
    <source>
        <dbReference type="EMBL" id="NIH65892.1"/>
    </source>
</evidence>
<evidence type="ECO:0000313" key="16">
    <source>
        <dbReference type="Proteomes" id="UP000552836"/>
    </source>
</evidence>
<dbReference type="GO" id="GO:0009274">
    <property type="term" value="C:peptidoglycan-based cell wall"/>
    <property type="evidence" value="ECO:0007669"/>
    <property type="project" value="InterPro"/>
</dbReference>
<keyword evidence="3 15" id="KW-0328">Glycosyltransferase</keyword>
<feature type="domain" description="Glycosyl transferase family 51" evidence="13">
    <location>
        <begin position="139"/>
        <end position="282"/>
    </location>
</feature>
<keyword evidence="9 12" id="KW-0472">Membrane</keyword>
<evidence type="ECO:0000256" key="10">
    <source>
        <dbReference type="ARBA" id="ARBA00023316"/>
    </source>
</evidence>
<dbReference type="GO" id="GO:0071555">
    <property type="term" value="P:cell wall organization"/>
    <property type="evidence" value="ECO:0007669"/>
    <property type="project" value="UniProtKB-KW"/>
</dbReference>
<evidence type="ECO:0000256" key="6">
    <source>
        <dbReference type="ARBA" id="ARBA00022960"/>
    </source>
</evidence>
<dbReference type="Proteomes" id="UP000552836">
    <property type="component" value="Unassembled WGS sequence"/>
</dbReference>
<keyword evidence="7" id="KW-0573">Peptidoglycan synthesis</keyword>
<keyword evidence="2" id="KW-0997">Cell inner membrane</keyword>
<reference evidence="17" key="2">
    <citation type="journal article" date="2019" name="Int. J. Syst. Evol. Microbiol.">
        <title>The Global Catalogue of Microorganisms (GCM) 10K type strain sequencing project: providing services to taxonomists for standard genome sequencing and annotation.</title>
        <authorList>
            <consortium name="The Broad Institute Genomics Platform"/>
            <consortium name="The Broad Institute Genome Sequencing Center for Infectious Disease"/>
            <person name="Wu L."/>
            <person name="Ma J."/>
        </authorList>
    </citation>
    <scope>NUCLEOTIDE SEQUENCE [LARGE SCALE GENOMIC DNA]</scope>
    <source>
        <strain evidence="17">CGMCC 4.5581</strain>
    </source>
</reference>
<dbReference type="SUPFAM" id="SSF53955">
    <property type="entry name" value="Lysozyme-like"/>
    <property type="match status" value="1"/>
</dbReference>
<dbReference type="GO" id="GO:0009252">
    <property type="term" value="P:peptidoglycan biosynthetic process"/>
    <property type="evidence" value="ECO:0007669"/>
    <property type="project" value="UniProtKB-KW"/>
</dbReference>
<keyword evidence="5 12" id="KW-0812">Transmembrane</keyword>
<organism evidence="15 16">
    <name type="scientific">Modestobacter marinus</name>
    <dbReference type="NCBI Taxonomy" id="477641"/>
    <lineage>
        <taxon>Bacteria</taxon>
        <taxon>Bacillati</taxon>
        <taxon>Actinomycetota</taxon>
        <taxon>Actinomycetes</taxon>
        <taxon>Geodermatophilales</taxon>
        <taxon>Geodermatophilaceae</taxon>
        <taxon>Modestobacter</taxon>
    </lineage>
</organism>
<sequence>MAHVPPDRRPTARFRRPADGPPPDPAYPPFDRFPPGSDDRYGPPPDAAGGYPPAPADDQARPQRSWRRDRPADARPPAPEPPRRSWRRDRAGRRRGVLRGLGRLLAVVLVVQALVMVALRWVDPPTTAFMAANPAGSIQQSVPVEHVSRNFLAAVIAHEDAQLPYRAGAFEWEALFARAQTHLRGGDDPSGSTIPQQVAKNLFLNQELSAWRKAVEAGLAAELALVVDDRRMLELYVNHAQFGPTLYGVCTASWYYFDTPPDTLYPEQAIQLAGLLPSPGHVRRAPGGGLDFEVEDGLGWLSRSHVLNAENRLPRHLDRLGFQPVEDVGISGLAADEPDSGDDCSERPQEVADLIAAEGTA</sequence>
<dbReference type="InterPro" id="IPR011812">
    <property type="entry name" value="Pep_trsgly"/>
</dbReference>
<evidence type="ECO:0000256" key="9">
    <source>
        <dbReference type="ARBA" id="ARBA00023136"/>
    </source>
</evidence>
<evidence type="ECO:0000256" key="11">
    <source>
        <dbReference type="SAM" id="MobiDB-lite"/>
    </source>
</evidence>
<reference evidence="14" key="4">
    <citation type="submission" date="2024-05" db="EMBL/GenBank/DDBJ databases">
        <authorList>
            <person name="Sun Q."/>
            <person name="Zhou Y."/>
        </authorList>
    </citation>
    <scope>NUCLEOTIDE SEQUENCE</scope>
    <source>
        <strain evidence="14">CGMCC 4.5581</strain>
    </source>
</reference>
<dbReference type="Gene3D" id="1.10.3810.10">
    <property type="entry name" value="Biosynthetic peptidoglycan transglycosylase-like"/>
    <property type="match status" value="1"/>
</dbReference>
<reference evidence="15 16" key="3">
    <citation type="submission" date="2020-02" db="EMBL/GenBank/DDBJ databases">
        <title>Sequencing the genomes of 1000 actinobacteria strains.</title>
        <authorList>
            <person name="Klenk H.-P."/>
        </authorList>
    </citation>
    <scope>NUCLEOTIDE SEQUENCE [LARGE SCALE GENOMIC DNA]</scope>
    <source>
        <strain evidence="15 16">DSM 45201</strain>
    </source>
</reference>
<dbReference type="InterPro" id="IPR023346">
    <property type="entry name" value="Lysozyme-like_dom_sf"/>
</dbReference>
<evidence type="ECO:0000256" key="8">
    <source>
        <dbReference type="ARBA" id="ARBA00022989"/>
    </source>
</evidence>
<dbReference type="InterPro" id="IPR036950">
    <property type="entry name" value="PBP_transglycosylase"/>
</dbReference>
<dbReference type="PANTHER" id="PTHR30400">
    <property type="entry name" value="MONOFUNCTIONAL BIOSYNTHETIC PEPTIDOGLYCAN TRANSGLYCOSYLASE"/>
    <property type="match status" value="1"/>
</dbReference>
<evidence type="ECO:0000313" key="14">
    <source>
        <dbReference type="EMBL" id="GGL67877.1"/>
    </source>
</evidence>
<dbReference type="PANTHER" id="PTHR30400:SF0">
    <property type="entry name" value="BIOSYNTHETIC PEPTIDOGLYCAN TRANSGLYCOSYLASE"/>
    <property type="match status" value="1"/>
</dbReference>